<keyword evidence="4" id="KW-1185">Reference proteome</keyword>
<evidence type="ECO:0000256" key="1">
    <source>
        <dbReference type="ARBA" id="ARBA00022737"/>
    </source>
</evidence>
<gene>
    <name evidence="3" type="ORF">D9613_012834</name>
</gene>
<dbReference type="Proteomes" id="UP000521872">
    <property type="component" value="Unassembled WGS sequence"/>
</dbReference>
<protein>
    <recommendedName>
        <fullName evidence="2">Nephrocystin 3-like N-terminal domain-containing protein</fullName>
    </recommendedName>
</protein>
<proteinExistence type="predicted"/>
<dbReference type="EMBL" id="JAACJL010000005">
    <property type="protein sequence ID" value="KAF4621674.1"/>
    <property type="molecule type" value="Genomic_DNA"/>
</dbReference>
<feature type="domain" description="Nephrocystin 3-like N-terminal" evidence="2">
    <location>
        <begin position="122"/>
        <end position="274"/>
    </location>
</feature>
<comment type="caution">
    <text evidence="3">The sequence shown here is derived from an EMBL/GenBank/DDBJ whole genome shotgun (WGS) entry which is preliminary data.</text>
</comment>
<dbReference type="InterPro" id="IPR027417">
    <property type="entry name" value="P-loop_NTPase"/>
</dbReference>
<dbReference type="PANTHER" id="PTHR10039">
    <property type="entry name" value="AMELOGENIN"/>
    <property type="match status" value="1"/>
</dbReference>
<dbReference type="PANTHER" id="PTHR10039:SF17">
    <property type="entry name" value="FUNGAL STAND N-TERMINAL GOODBYE DOMAIN-CONTAINING PROTEIN-RELATED"/>
    <property type="match status" value="1"/>
</dbReference>
<dbReference type="Gene3D" id="3.40.50.300">
    <property type="entry name" value="P-loop containing nucleotide triphosphate hydrolases"/>
    <property type="match status" value="1"/>
</dbReference>
<evidence type="ECO:0000313" key="3">
    <source>
        <dbReference type="EMBL" id="KAF4621674.1"/>
    </source>
</evidence>
<sequence length="892" mass="101749">MKIYLSRGPDRVLVTQVQLATFHRGHNLIDQFQMTQPGMPVGSLLNLSNSIVNGGTFIQHNHIHSREQTTGYARLLENVATSALHDSVDDVDPPKCHPNTRVAIIQNIIDWTLGTDEKLCGKPILWLKGGAGVGKSAIARSVAEHCLDEGLLLGAFFFKAGDTSRNHVRNLVATISYQISICLPKFRDAVSAIIEDHPLVFKSSIKTQFSTLIVRPLSVVLANCSTTSSLPTPRLIIIDGLDECCDVNSQRDLVLTLQEITNTTALIRFLVCSRPESHLNAAFSLPRMVPILHNIFLDNDYVSRQDIRVYLQDKFTQIKEGHVFKHKLPADPWPTPQILETLVNKSSGQFIYAATVIRYLESPRHRPDHRLDAIFKLRAPFKDLPFTELDALYQHIISKAEDPLTVLDILAFPALYGYFNLEDIEAILQLEEGTVDVILVDLHSILSISARNVKFLHKSFTDFLSEPQRAGNLYQDLSKARLSHGARVISLMSTHHGLQTGYVCCSWMIHAPIQHVLRELGSSDNINADYVSPGILQASQQFPIVDFFKPLLSDSYRERNSRVSSLNSDQEFLKCYLHYLYCVKDVCEPTRVVYWEQMHEYCKCVLATLDNNWTDNWNAHFIFAYHHLLHDPRYPIPRNLLYAKLYQVLTDIDSLGGFGGTILRVIAPLRQNAQHFDDMAKISHHLRIGDIEKEAIFAKSACFCLALLCDEGSTSLDTSRINGIARHNRWKMREFPWLSRRQMVPIRGPSPLRDRLALISFRNISNGVYILKLTRIRKALQSSIPYRYDNIQVITMREHFQLKADESVQVWSVGKQSASSLPQQWPLYKFLLDMLPRILPLTGRYEPLVDMCRKRCLSSLSQFWPKKSRRVRQAIDCYLRRVDEQGDVYEVK</sequence>
<dbReference type="AlphaFoldDB" id="A0A8H4VVP6"/>
<reference evidence="3 4" key="1">
    <citation type="submission" date="2019-12" db="EMBL/GenBank/DDBJ databases">
        <authorList>
            <person name="Floudas D."/>
            <person name="Bentzer J."/>
            <person name="Ahren D."/>
            <person name="Johansson T."/>
            <person name="Persson P."/>
            <person name="Tunlid A."/>
        </authorList>
    </citation>
    <scope>NUCLEOTIDE SEQUENCE [LARGE SCALE GENOMIC DNA]</scope>
    <source>
        <strain evidence="3 4">CBS 102.39</strain>
    </source>
</reference>
<dbReference type="SUPFAM" id="SSF52540">
    <property type="entry name" value="P-loop containing nucleoside triphosphate hydrolases"/>
    <property type="match status" value="1"/>
</dbReference>
<evidence type="ECO:0000259" key="2">
    <source>
        <dbReference type="Pfam" id="PF24883"/>
    </source>
</evidence>
<dbReference type="InterPro" id="IPR056884">
    <property type="entry name" value="NPHP3-like_N"/>
</dbReference>
<accession>A0A8H4VVP6</accession>
<dbReference type="Pfam" id="PF24883">
    <property type="entry name" value="NPHP3_N"/>
    <property type="match status" value="1"/>
</dbReference>
<keyword evidence="1" id="KW-0677">Repeat</keyword>
<name>A0A8H4VVP6_9AGAR</name>
<evidence type="ECO:0000313" key="4">
    <source>
        <dbReference type="Proteomes" id="UP000521872"/>
    </source>
</evidence>
<organism evidence="3 4">
    <name type="scientific">Agrocybe pediades</name>
    <dbReference type="NCBI Taxonomy" id="84607"/>
    <lineage>
        <taxon>Eukaryota</taxon>
        <taxon>Fungi</taxon>
        <taxon>Dikarya</taxon>
        <taxon>Basidiomycota</taxon>
        <taxon>Agaricomycotina</taxon>
        <taxon>Agaricomycetes</taxon>
        <taxon>Agaricomycetidae</taxon>
        <taxon>Agaricales</taxon>
        <taxon>Agaricineae</taxon>
        <taxon>Strophariaceae</taxon>
        <taxon>Agrocybe</taxon>
    </lineage>
</organism>